<dbReference type="EMBL" id="AP028127">
    <property type="protein sequence ID" value="BEH91106.1"/>
    <property type="molecule type" value="Genomic_DNA"/>
</dbReference>
<sequence length="62" mass="7207">MSTTHLVFLWAELFENEGVGPAFINGFTFRSHLVLMKVSKPYRYQETKKDSNKKGKITDLRT</sequence>
<keyword evidence="2" id="KW-1185">Reference proteome</keyword>
<accession>A0ABN6ZIE5</accession>
<protein>
    <submittedName>
        <fullName evidence="1">Uncharacterized protein</fullName>
    </submittedName>
</protein>
<reference evidence="1" key="1">
    <citation type="journal article" date="2024" name="Int. J. Syst. Evol. Microbiol.">
        <title>Turicibacter faecis sp. nov., isolated from faeces of heart failure mouse model.</title>
        <authorList>
            <person name="Imamura Y."/>
            <person name="Motooka D."/>
            <person name="Nakajima Y."/>
            <person name="Ito S."/>
            <person name="Kitakaze M."/>
            <person name="Iida T."/>
            <person name="Nakamura S."/>
        </authorList>
    </citation>
    <scope>NUCLEOTIDE SEQUENCE</scope>
    <source>
        <strain evidence="1">TC023</strain>
    </source>
</reference>
<gene>
    <name evidence="1" type="ORF">T23_12080</name>
</gene>
<name>A0ABN6ZIE5_9FIRM</name>
<dbReference type="Proteomes" id="UP001432099">
    <property type="component" value="Chromosome"/>
</dbReference>
<organism evidence="1 2">
    <name type="scientific">Turicibacter faecis</name>
    <dbReference type="NCBI Taxonomy" id="2963365"/>
    <lineage>
        <taxon>Bacteria</taxon>
        <taxon>Bacillati</taxon>
        <taxon>Bacillota</taxon>
        <taxon>Erysipelotrichia</taxon>
        <taxon>Erysipelotrichales</taxon>
        <taxon>Turicibacteraceae</taxon>
        <taxon>Turicibacter</taxon>
    </lineage>
</organism>
<proteinExistence type="predicted"/>
<evidence type="ECO:0000313" key="2">
    <source>
        <dbReference type="Proteomes" id="UP001432099"/>
    </source>
</evidence>
<evidence type="ECO:0000313" key="1">
    <source>
        <dbReference type="EMBL" id="BEH91106.1"/>
    </source>
</evidence>